<keyword evidence="3" id="KW-1185">Reference proteome</keyword>
<name>A0A510V3K5_9CELL</name>
<evidence type="ECO:0000313" key="2">
    <source>
        <dbReference type="EMBL" id="GEK21459.1"/>
    </source>
</evidence>
<evidence type="ECO:0000313" key="3">
    <source>
        <dbReference type="Proteomes" id="UP000321118"/>
    </source>
</evidence>
<dbReference type="RefSeq" id="WP_186813356.1">
    <property type="nucleotide sequence ID" value="NZ_BJUB01000005.1"/>
</dbReference>
<feature type="domain" description="Pvc16 N-terminal" evidence="1">
    <location>
        <begin position="7"/>
        <end position="172"/>
    </location>
</feature>
<evidence type="ECO:0000259" key="1">
    <source>
        <dbReference type="Pfam" id="PF14065"/>
    </source>
</evidence>
<sequence length="190" mass="20271">MLIPVVEDGLERLLRTTLPLSTEQGDISFEPPSSTWSAQVNRLTVNLFLYGVARSGQPSRGPATRAAANGSTERRHALPMVQLSYLVSAWAGSSRDEHLLLGDALTRLLAHQLLPAQHLPRPLSSTVQLALAADDHNRPRDVWSGLGGSLKASFTLLVTVAADAYDWEATAPEVTSVSGSAVPMRAGVSP</sequence>
<dbReference type="Proteomes" id="UP000321118">
    <property type="component" value="Unassembled WGS sequence"/>
</dbReference>
<dbReference type="InterPro" id="IPR025351">
    <property type="entry name" value="Pvc16_N"/>
</dbReference>
<organism evidence="2 3">
    <name type="scientific">Cellulomonas xylanilytica</name>
    <dbReference type="NCBI Taxonomy" id="233583"/>
    <lineage>
        <taxon>Bacteria</taxon>
        <taxon>Bacillati</taxon>
        <taxon>Actinomycetota</taxon>
        <taxon>Actinomycetes</taxon>
        <taxon>Micrococcales</taxon>
        <taxon>Cellulomonadaceae</taxon>
        <taxon>Cellulomonas</taxon>
    </lineage>
</organism>
<dbReference type="AlphaFoldDB" id="A0A510V3K5"/>
<reference evidence="2 3" key="1">
    <citation type="submission" date="2019-07" db="EMBL/GenBank/DDBJ databases">
        <title>Whole genome shotgun sequence of Cellulomonas xylanilytica NBRC 101102.</title>
        <authorList>
            <person name="Hosoyama A."/>
            <person name="Uohara A."/>
            <person name="Ohji S."/>
            <person name="Ichikawa N."/>
        </authorList>
    </citation>
    <scope>NUCLEOTIDE SEQUENCE [LARGE SCALE GENOMIC DNA]</scope>
    <source>
        <strain evidence="2 3">NBRC 101102</strain>
    </source>
</reference>
<gene>
    <name evidence="2" type="ORF">CXY01_19790</name>
</gene>
<dbReference type="Pfam" id="PF14065">
    <property type="entry name" value="Pvc16_N"/>
    <property type="match status" value="1"/>
</dbReference>
<protein>
    <recommendedName>
        <fullName evidence="1">Pvc16 N-terminal domain-containing protein</fullName>
    </recommendedName>
</protein>
<accession>A0A510V3K5</accession>
<comment type="caution">
    <text evidence="2">The sequence shown here is derived from an EMBL/GenBank/DDBJ whole genome shotgun (WGS) entry which is preliminary data.</text>
</comment>
<proteinExistence type="predicted"/>
<dbReference type="EMBL" id="BJUB01000005">
    <property type="protein sequence ID" value="GEK21459.1"/>
    <property type="molecule type" value="Genomic_DNA"/>
</dbReference>